<comment type="function">
    <text evidence="4">Part of the outer membrane protein assembly complex, which is involved in assembly and insertion of beta-barrel proteins into the outer membrane.</text>
</comment>
<keyword evidence="4" id="KW-0449">Lipoprotein</keyword>
<dbReference type="RefSeq" id="WP_193954343.1">
    <property type="nucleotide sequence ID" value="NZ_JADEYS010000017.1"/>
</dbReference>
<dbReference type="GO" id="GO:0043165">
    <property type="term" value="P:Gram-negative-bacterium-type cell outer membrane assembly"/>
    <property type="evidence" value="ECO:0007669"/>
    <property type="project" value="UniProtKB-UniRule"/>
</dbReference>
<evidence type="ECO:0000256" key="1">
    <source>
        <dbReference type="ARBA" id="ARBA00022729"/>
    </source>
</evidence>
<comment type="caution">
    <text evidence="6">The sequence shown here is derived from an EMBL/GenBank/DDBJ whole genome shotgun (WGS) entry which is preliminary data.</text>
</comment>
<dbReference type="GO" id="GO:0051205">
    <property type="term" value="P:protein insertion into membrane"/>
    <property type="evidence" value="ECO:0007669"/>
    <property type="project" value="UniProtKB-UniRule"/>
</dbReference>
<dbReference type="SUPFAM" id="SSF50998">
    <property type="entry name" value="Quinoprotein alcohol dehydrogenase-like"/>
    <property type="match status" value="1"/>
</dbReference>
<reference evidence="6" key="1">
    <citation type="submission" date="2020-10" db="EMBL/GenBank/DDBJ databases">
        <title>Bacterium isolated from coastal waters sediment.</title>
        <authorList>
            <person name="Chen R.-J."/>
            <person name="Lu D.-C."/>
            <person name="Zhu K.-L."/>
            <person name="Du Z.-J."/>
        </authorList>
    </citation>
    <scope>NUCLEOTIDE SEQUENCE</scope>
    <source>
        <strain evidence="6">N1Y112</strain>
    </source>
</reference>
<sequence length="383" mass="41377">MKMLVRGVAATAMAVMISGCGFWGDSEEEIAPNSLVSFEAEKSVDVLWSADVGSGLGEKYHQFQPAIWGDRIFANDSNGRVQAFSRKDGQRLWDTELELPASGGVGAGYGTVALASEVGEVIALSDVDGAEQWRAKVSTEVVAAPQINSDLVVAQLINGRLVAFDRVTGERRWTYDNLVPRLTLRGTSSPVVTQNVTLAGFASGKVVAVDNAKGRVVWERKAAIPQGRSELERMVDIDGRPLLADGRLFVTSYQGRLIAMDPRKAQILWSQNVSSYRSLAAGFGNVYVSEANDFVQAFDQSSSASVWQQNALENRSITSPVALSSSLAVADAEGYLHFMSQVDGHFIARYKVDSDGVLGDMLSFENVLYVLGNSGRLVALKLK</sequence>
<dbReference type="EMBL" id="JADEYS010000017">
    <property type="protein sequence ID" value="MBE9398645.1"/>
    <property type="molecule type" value="Genomic_DNA"/>
</dbReference>
<dbReference type="InterPro" id="IPR015943">
    <property type="entry name" value="WD40/YVTN_repeat-like_dom_sf"/>
</dbReference>
<dbReference type="GO" id="GO:0009279">
    <property type="term" value="C:cell outer membrane"/>
    <property type="evidence" value="ECO:0007669"/>
    <property type="project" value="UniProtKB-SubCell"/>
</dbReference>
<evidence type="ECO:0000313" key="6">
    <source>
        <dbReference type="EMBL" id="MBE9398645.1"/>
    </source>
</evidence>
<dbReference type="HAMAP" id="MF_00923">
    <property type="entry name" value="OM_assembly_BamB"/>
    <property type="match status" value="1"/>
</dbReference>
<keyword evidence="3 4" id="KW-0998">Cell outer membrane</keyword>
<dbReference type="InterPro" id="IPR011047">
    <property type="entry name" value="Quinoprotein_ADH-like_sf"/>
</dbReference>
<evidence type="ECO:0000313" key="7">
    <source>
        <dbReference type="Proteomes" id="UP000640333"/>
    </source>
</evidence>
<comment type="subcellular location">
    <subcellularLocation>
        <location evidence="4">Cell outer membrane</location>
        <topology evidence="4">Lipid-anchor</topology>
    </subcellularLocation>
</comment>
<dbReference type="InterPro" id="IPR017687">
    <property type="entry name" value="BamB"/>
</dbReference>
<dbReference type="Proteomes" id="UP000640333">
    <property type="component" value="Unassembled WGS sequence"/>
</dbReference>
<organism evidence="6 7">
    <name type="scientific">Pontibacterium sinense</name>
    <dbReference type="NCBI Taxonomy" id="2781979"/>
    <lineage>
        <taxon>Bacteria</taxon>
        <taxon>Pseudomonadati</taxon>
        <taxon>Pseudomonadota</taxon>
        <taxon>Gammaproteobacteria</taxon>
        <taxon>Oceanospirillales</taxon>
        <taxon>Oceanospirillaceae</taxon>
        <taxon>Pontibacterium</taxon>
    </lineage>
</organism>
<keyword evidence="1 4" id="KW-0732">Signal</keyword>
<protein>
    <recommendedName>
        <fullName evidence="4">Outer membrane protein assembly factor BamB</fullName>
    </recommendedName>
</protein>
<evidence type="ECO:0000256" key="4">
    <source>
        <dbReference type="HAMAP-Rule" id="MF_00923"/>
    </source>
</evidence>
<feature type="domain" description="Pyrrolo-quinoline quinone repeat" evidence="5">
    <location>
        <begin position="78"/>
        <end position="309"/>
    </location>
</feature>
<dbReference type="InterPro" id="IPR002372">
    <property type="entry name" value="PQQ_rpt_dom"/>
</dbReference>
<dbReference type="Pfam" id="PF13360">
    <property type="entry name" value="PQQ_2"/>
    <property type="match status" value="1"/>
</dbReference>
<keyword evidence="4" id="KW-0564">Palmitate</keyword>
<dbReference type="PANTHER" id="PTHR34512:SF30">
    <property type="entry name" value="OUTER MEMBRANE PROTEIN ASSEMBLY FACTOR BAMB"/>
    <property type="match status" value="1"/>
</dbReference>
<keyword evidence="7" id="KW-1185">Reference proteome</keyword>
<gene>
    <name evidence="4 6" type="primary">bamB</name>
    <name evidence="6" type="ORF">IOQ59_15410</name>
</gene>
<dbReference type="NCBIfam" id="TIGR03300">
    <property type="entry name" value="assembly_YfgL"/>
    <property type="match status" value="1"/>
</dbReference>
<evidence type="ECO:0000259" key="5">
    <source>
        <dbReference type="Pfam" id="PF13360"/>
    </source>
</evidence>
<name>A0A8J7K6L4_9GAMM</name>
<evidence type="ECO:0000256" key="2">
    <source>
        <dbReference type="ARBA" id="ARBA00023136"/>
    </source>
</evidence>
<evidence type="ECO:0000256" key="3">
    <source>
        <dbReference type="ARBA" id="ARBA00023237"/>
    </source>
</evidence>
<accession>A0A8J7K6L4</accession>
<comment type="subunit">
    <text evidence="4">Part of the Bam complex.</text>
</comment>
<dbReference type="AlphaFoldDB" id="A0A8J7K6L4"/>
<dbReference type="InterPro" id="IPR018391">
    <property type="entry name" value="PQQ_b-propeller_rpt"/>
</dbReference>
<comment type="similarity">
    <text evidence="4">Belongs to the BamB family.</text>
</comment>
<dbReference type="Gene3D" id="2.130.10.10">
    <property type="entry name" value="YVTN repeat-like/Quinoprotein amine dehydrogenase"/>
    <property type="match status" value="1"/>
</dbReference>
<dbReference type="PANTHER" id="PTHR34512">
    <property type="entry name" value="CELL SURFACE PROTEIN"/>
    <property type="match status" value="1"/>
</dbReference>
<dbReference type="SMART" id="SM00564">
    <property type="entry name" value="PQQ"/>
    <property type="match status" value="7"/>
</dbReference>
<keyword evidence="2 4" id="KW-0472">Membrane</keyword>
<dbReference type="PROSITE" id="PS51257">
    <property type="entry name" value="PROKAR_LIPOPROTEIN"/>
    <property type="match status" value="1"/>
</dbReference>
<proteinExistence type="inferred from homology"/>